<accession>E3QNE1</accession>
<evidence type="ECO:0000313" key="2">
    <source>
        <dbReference type="Proteomes" id="UP000008782"/>
    </source>
</evidence>
<proteinExistence type="predicted"/>
<sequence>MSGPIADDLVHFVVALKKPVLRELQRAASETLYGKSIAFILPLKLSPAIMTIAIPLKALLQGSSRAIITGPERLSRSFWTAFVSQLGQRYQIDLVVVDKAHLALGAGAS</sequence>
<dbReference type="AlphaFoldDB" id="E3QNE1"/>
<dbReference type="HOGENOM" id="CLU_2183753_0_0_1"/>
<dbReference type="Proteomes" id="UP000008782">
    <property type="component" value="Unassembled WGS sequence"/>
</dbReference>
<dbReference type="VEuPathDB" id="FungiDB:GLRG_07523"/>
<reference evidence="2" key="1">
    <citation type="journal article" date="2012" name="Nat. Genet.">
        <title>Lifestyle transitions in plant pathogenic Colletotrichum fungi deciphered by genome and transcriptome analyses.</title>
        <authorList>
            <person name="O'Connell R.J."/>
            <person name="Thon M.R."/>
            <person name="Hacquard S."/>
            <person name="Amyotte S.G."/>
            <person name="Kleemann J."/>
            <person name="Torres M.F."/>
            <person name="Damm U."/>
            <person name="Buiate E.A."/>
            <person name="Epstein L."/>
            <person name="Alkan N."/>
            <person name="Altmueller J."/>
            <person name="Alvarado-Balderrama L."/>
            <person name="Bauser C.A."/>
            <person name="Becker C."/>
            <person name="Birren B.W."/>
            <person name="Chen Z."/>
            <person name="Choi J."/>
            <person name="Crouch J.A."/>
            <person name="Duvick J.P."/>
            <person name="Farman M.A."/>
            <person name="Gan P."/>
            <person name="Heiman D."/>
            <person name="Henrissat B."/>
            <person name="Howard R.J."/>
            <person name="Kabbage M."/>
            <person name="Koch C."/>
            <person name="Kracher B."/>
            <person name="Kubo Y."/>
            <person name="Law A.D."/>
            <person name="Lebrun M.-H."/>
            <person name="Lee Y.-H."/>
            <person name="Miyara I."/>
            <person name="Moore N."/>
            <person name="Neumann U."/>
            <person name="Nordstroem K."/>
            <person name="Panaccione D.G."/>
            <person name="Panstruga R."/>
            <person name="Place M."/>
            <person name="Proctor R.H."/>
            <person name="Prusky D."/>
            <person name="Rech G."/>
            <person name="Reinhardt R."/>
            <person name="Rollins J.A."/>
            <person name="Rounsley S."/>
            <person name="Schardl C.L."/>
            <person name="Schwartz D.C."/>
            <person name="Shenoy N."/>
            <person name="Shirasu K."/>
            <person name="Sikhakolli U.R."/>
            <person name="Stueber K."/>
            <person name="Sukno S.A."/>
            <person name="Sweigard J.A."/>
            <person name="Takano Y."/>
            <person name="Takahara H."/>
            <person name="Trail F."/>
            <person name="van der Does H.C."/>
            <person name="Voll L.M."/>
            <person name="Will I."/>
            <person name="Young S."/>
            <person name="Zeng Q."/>
            <person name="Zhang J."/>
            <person name="Zhou S."/>
            <person name="Dickman M.B."/>
            <person name="Schulze-Lefert P."/>
            <person name="Ver Loren van Themaat E."/>
            <person name="Ma L.-J."/>
            <person name="Vaillancourt L.J."/>
        </authorList>
    </citation>
    <scope>NUCLEOTIDE SEQUENCE [LARGE SCALE GENOMIC DNA]</scope>
    <source>
        <strain evidence="2">M1.001 / M2 / FGSC 10212</strain>
    </source>
</reference>
<dbReference type="GeneID" id="24412888"/>
<organism evidence="2">
    <name type="scientific">Colletotrichum graminicola (strain M1.001 / M2 / FGSC 10212)</name>
    <name type="common">Maize anthracnose fungus</name>
    <name type="synonym">Glomerella graminicola</name>
    <dbReference type="NCBI Taxonomy" id="645133"/>
    <lineage>
        <taxon>Eukaryota</taxon>
        <taxon>Fungi</taxon>
        <taxon>Dikarya</taxon>
        <taxon>Ascomycota</taxon>
        <taxon>Pezizomycotina</taxon>
        <taxon>Sordariomycetes</taxon>
        <taxon>Hypocreomycetidae</taxon>
        <taxon>Glomerellales</taxon>
        <taxon>Glomerellaceae</taxon>
        <taxon>Colletotrichum</taxon>
        <taxon>Colletotrichum graminicola species complex</taxon>
    </lineage>
</organism>
<dbReference type="RefSeq" id="XP_008096399.1">
    <property type="nucleotide sequence ID" value="XM_008098208.1"/>
</dbReference>
<evidence type="ECO:0000313" key="1">
    <source>
        <dbReference type="EMBL" id="EFQ32379.1"/>
    </source>
</evidence>
<protein>
    <submittedName>
        <fullName evidence="1">Uncharacterized protein</fullName>
    </submittedName>
</protein>
<dbReference type="EMBL" id="GG697361">
    <property type="protein sequence ID" value="EFQ32379.1"/>
    <property type="molecule type" value="Genomic_DNA"/>
</dbReference>
<keyword evidence="2" id="KW-1185">Reference proteome</keyword>
<name>E3QNE1_COLGM</name>
<gene>
    <name evidence="1" type="ORF">GLRG_07523</name>
</gene>